<comment type="similarity">
    <text evidence="2">Belongs to the GSP F family.</text>
</comment>
<organism evidence="9 10">
    <name type="scientific">Sporolactobacillus nakayamae</name>
    <dbReference type="NCBI Taxonomy" id="269670"/>
    <lineage>
        <taxon>Bacteria</taxon>
        <taxon>Bacillati</taxon>
        <taxon>Bacillota</taxon>
        <taxon>Bacilli</taxon>
        <taxon>Bacillales</taxon>
        <taxon>Sporolactobacillaceae</taxon>
        <taxon>Sporolactobacillus</taxon>
    </lineage>
</organism>
<evidence type="ECO:0000313" key="10">
    <source>
        <dbReference type="Proteomes" id="UP000198752"/>
    </source>
</evidence>
<dbReference type="InterPro" id="IPR042094">
    <property type="entry name" value="T2SS_GspF_sf"/>
</dbReference>
<keyword evidence="4 7" id="KW-0812">Transmembrane</keyword>
<protein>
    <submittedName>
        <fullName evidence="9">Competence protein ComGB</fullName>
    </submittedName>
</protein>
<dbReference type="PRINTS" id="PR00812">
    <property type="entry name" value="BCTERIALGSPF"/>
</dbReference>
<sequence length="343" mass="39256">MFSRKKWTRREQAQLLIELGESLKYGYPLNVALTLLANRRRTALRVAIQQISERLKAGNTLHETLSDYKYPKEVTSSIYFAEASGHLSEALIENGQMILRKERYVQTLRRLIRYPLFLLWILAIVLFVVGHFLLPNFIQLYHSLSLELPAITRMMLYLAEHMVLVLLVIAGFILLVAMGTIIFQHQELLNRIRLAARIPLLASFIKLHYTHQFAFQVGGLLRSGLTIKQSVEILSEQGTSPFLKLESKRLSEKLIQGVPLNSAIEDTVYYLPELLMIIEQGGLQSSLGNALDRFSDQLMTRMERQTKWLLSLCQPILLILIGGFVLLLFLSILLPVFHMINGL</sequence>
<dbReference type="GO" id="GO:0005886">
    <property type="term" value="C:plasma membrane"/>
    <property type="evidence" value="ECO:0007669"/>
    <property type="project" value="UniProtKB-SubCell"/>
</dbReference>
<dbReference type="InterPro" id="IPR003004">
    <property type="entry name" value="GspF/PilC"/>
</dbReference>
<dbReference type="Proteomes" id="UP000198752">
    <property type="component" value="Unassembled WGS sequence"/>
</dbReference>
<evidence type="ECO:0000259" key="8">
    <source>
        <dbReference type="Pfam" id="PF00482"/>
    </source>
</evidence>
<dbReference type="Pfam" id="PF00482">
    <property type="entry name" value="T2SSF"/>
    <property type="match status" value="2"/>
</dbReference>
<dbReference type="PANTHER" id="PTHR30012">
    <property type="entry name" value="GENERAL SECRETION PATHWAY PROTEIN"/>
    <property type="match status" value="1"/>
</dbReference>
<dbReference type="InterPro" id="IPR018076">
    <property type="entry name" value="T2SS_GspF_dom"/>
</dbReference>
<dbReference type="InterPro" id="IPR047692">
    <property type="entry name" value="T4P_ComGB"/>
</dbReference>
<feature type="domain" description="Type II secretion system protein GspF" evidence="8">
    <location>
        <begin position="213"/>
        <end position="335"/>
    </location>
</feature>
<dbReference type="OrthoDB" id="1638902at2"/>
<dbReference type="PANTHER" id="PTHR30012:SF0">
    <property type="entry name" value="TYPE II SECRETION SYSTEM PROTEIN F-RELATED"/>
    <property type="match status" value="1"/>
</dbReference>
<keyword evidence="10" id="KW-1185">Reference proteome</keyword>
<evidence type="ECO:0000256" key="4">
    <source>
        <dbReference type="ARBA" id="ARBA00022692"/>
    </source>
</evidence>
<keyword evidence="5 7" id="KW-1133">Transmembrane helix</keyword>
<feature type="transmembrane region" description="Helical" evidence="7">
    <location>
        <begin position="308"/>
        <end position="337"/>
    </location>
</feature>
<dbReference type="Gene3D" id="1.20.81.30">
    <property type="entry name" value="Type II secretion system (T2SS), domain F"/>
    <property type="match status" value="2"/>
</dbReference>
<dbReference type="NCBIfam" id="NF041012">
    <property type="entry name" value="T4P_ComGB"/>
    <property type="match status" value="1"/>
</dbReference>
<keyword evidence="6 7" id="KW-0472">Membrane</keyword>
<evidence type="ECO:0000256" key="6">
    <source>
        <dbReference type="ARBA" id="ARBA00023136"/>
    </source>
</evidence>
<evidence type="ECO:0000256" key="2">
    <source>
        <dbReference type="ARBA" id="ARBA00005745"/>
    </source>
</evidence>
<evidence type="ECO:0000256" key="5">
    <source>
        <dbReference type="ARBA" id="ARBA00022989"/>
    </source>
</evidence>
<dbReference type="RefSeq" id="WP_093674468.1">
    <property type="nucleotide sequence ID" value="NZ_FOOY01000027.1"/>
</dbReference>
<feature type="domain" description="Type II secretion system protein GspF" evidence="8">
    <location>
        <begin position="18"/>
        <end position="135"/>
    </location>
</feature>
<evidence type="ECO:0000256" key="7">
    <source>
        <dbReference type="SAM" id="Phobius"/>
    </source>
</evidence>
<dbReference type="AlphaFoldDB" id="A0A1I2VGH2"/>
<proteinExistence type="inferred from homology"/>
<dbReference type="EMBL" id="FOOY01000027">
    <property type="protein sequence ID" value="SFG88425.1"/>
    <property type="molecule type" value="Genomic_DNA"/>
</dbReference>
<accession>A0A1I2VGH2</accession>
<gene>
    <name evidence="9" type="ORF">SAMN02982927_03085</name>
</gene>
<reference evidence="10" key="1">
    <citation type="submission" date="2016-10" db="EMBL/GenBank/DDBJ databases">
        <authorList>
            <person name="Varghese N."/>
            <person name="Submissions S."/>
        </authorList>
    </citation>
    <scope>NUCLEOTIDE SEQUENCE [LARGE SCALE GENOMIC DNA]</scope>
    <source>
        <strain evidence="10">ATCC 700379</strain>
    </source>
</reference>
<dbReference type="STRING" id="269670.SAMN02982927_03085"/>
<evidence type="ECO:0000313" key="9">
    <source>
        <dbReference type="EMBL" id="SFG88425.1"/>
    </source>
</evidence>
<name>A0A1I2VGH2_9BACL</name>
<evidence type="ECO:0000256" key="1">
    <source>
        <dbReference type="ARBA" id="ARBA00004651"/>
    </source>
</evidence>
<comment type="subcellular location">
    <subcellularLocation>
        <location evidence="1">Cell membrane</location>
        <topology evidence="1">Multi-pass membrane protein</topology>
    </subcellularLocation>
</comment>
<feature type="transmembrane region" description="Helical" evidence="7">
    <location>
        <begin position="154"/>
        <end position="183"/>
    </location>
</feature>
<evidence type="ECO:0000256" key="3">
    <source>
        <dbReference type="ARBA" id="ARBA00022475"/>
    </source>
</evidence>
<feature type="transmembrane region" description="Helical" evidence="7">
    <location>
        <begin position="111"/>
        <end position="134"/>
    </location>
</feature>
<keyword evidence="3" id="KW-1003">Cell membrane</keyword>